<proteinExistence type="predicted"/>
<keyword evidence="3" id="KW-1185">Reference proteome</keyword>
<accession>A0A183TF56</accession>
<gene>
    <name evidence="2" type="ORF">SSLN_LOCUS15104</name>
</gene>
<feature type="compositionally biased region" description="Polar residues" evidence="1">
    <location>
        <begin position="116"/>
        <end position="127"/>
    </location>
</feature>
<dbReference type="WBParaSite" id="SSLN_0001566801-mRNA-1">
    <property type="protein sequence ID" value="SSLN_0001566801-mRNA-1"/>
    <property type="gene ID" value="SSLN_0001566801"/>
</dbReference>
<evidence type="ECO:0000313" key="3">
    <source>
        <dbReference type="Proteomes" id="UP000275846"/>
    </source>
</evidence>
<sequence length="141" mass="15182">MYICGGNGSGGADAVGVVLTTVHSMQRQKRTCKRGMSLFAAACDNVRLRINTKKAGIMYQPPPNTTYNANSINSNGAQVKSVDTFIYLGSNHSRSVRNRQSLPSLRTHAEPPLESPRSSPQHQTQDAKSCHLADPVVGAET</sequence>
<feature type="region of interest" description="Disordered" evidence="1">
    <location>
        <begin position="93"/>
        <end position="141"/>
    </location>
</feature>
<dbReference type="EMBL" id="UYSU01039603">
    <property type="protein sequence ID" value="VDM01490.1"/>
    <property type="molecule type" value="Genomic_DNA"/>
</dbReference>
<reference evidence="4" key="1">
    <citation type="submission" date="2016-06" db="UniProtKB">
        <authorList>
            <consortium name="WormBaseParasite"/>
        </authorList>
    </citation>
    <scope>IDENTIFICATION</scope>
</reference>
<evidence type="ECO:0000313" key="2">
    <source>
        <dbReference type="EMBL" id="VDM01490.1"/>
    </source>
</evidence>
<name>A0A183TF56_SCHSO</name>
<evidence type="ECO:0000256" key="1">
    <source>
        <dbReference type="SAM" id="MobiDB-lite"/>
    </source>
</evidence>
<protein>
    <submittedName>
        <fullName evidence="2 4">Uncharacterized protein</fullName>
    </submittedName>
</protein>
<feature type="compositionally biased region" description="Polar residues" evidence="1">
    <location>
        <begin position="93"/>
        <end position="104"/>
    </location>
</feature>
<evidence type="ECO:0000313" key="4">
    <source>
        <dbReference type="WBParaSite" id="SSLN_0001566801-mRNA-1"/>
    </source>
</evidence>
<organism evidence="4">
    <name type="scientific">Schistocephalus solidus</name>
    <name type="common">Tapeworm</name>
    <dbReference type="NCBI Taxonomy" id="70667"/>
    <lineage>
        <taxon>Eukaryota</taxon>
        <taxon>Metazoa</taxon>
        <taxon>Spiralia</taxon>
        <taxon>Lophotrochozoa</taxon>
        <taxon>Platyhelminthes</taxon>
        <taxon>Cestoda</taxon>
        <taxon>Eucestoda</taxon>
        <taxon>Diphyllobothriidea</taxon>
        <taxon>Diphyllobothriidae</taxon>
        <taxon>Schistocephalus</taxon>
    </lineage>
</organism>
<dbReference type="Proteomes" id="UP000275846">
    <property type="component" value="Unassembled WGS sequence"/>
</dbReference>
<reference evidence="2 3" key="2">
    <citation type="submission" date="2018-11" db="EMBL/GenBank/DDBJ databases">
        <authorList>
            <consortium name="Pathogen Informatics"/>
        </authorList>
    </citation>
    <scope>NUCLEOTIDE SEQUENCE [LARGE SCALE GENOMIC DNA]</scope>
    <source>
        <strain evidence="2 3">NST_G2</strain>
    </source>
</reference>
<dbReference type="AlphaFoldDB" id="A0A183TF56"/>